<dbReference type="GeneID" id="40331400"/>
<feature type="compositionally biased region" description="Low complexity" evidence="1">
    <location>
        <begin position="236"/>
        <end position="247"/>
    </location>
</feature>
<dbReference type="OrthoDB" id="273754at2759"/>
<dbReference type="Proteomes" id="UP000283634">
    <property type="component" value="Unassembled WGS sequence"/>
</dbReference>
<feature type="region of interest" description="Disordered" evidence="1">
    <location>
        <begin position="162"/>
        <end position="247"/>
    </location>
</feature>
<dbReference type="AlphaFoldDB" id="A0A422N5A7"/>
<comment type="caution">
    <text evidence="2">The sequence shown here is derived from an EMBL/GenBank/DDBJ whole genome shotgun (WGS) entry which is preliminary data.</text>
</comment>
<dbReference type="RefSeq" id="XP_029235881.1">
    <property type="nucleotide sequence ID" value="XM_029384257.1"/>
</dbReference>
<evidence type="ECO:0000313" key="3">
    <source>
        <dbReference type="Proteomes" id="UP000283634"/>
    </source>
</evidence>
<feature type="compositionally biased region" description="Polar residues" evidence="1">
    <location>
        <begin position="120"/>
        <end position="129"/>
    </location>
</feature>
<evidence type="ECO:0000313" key="2">
    <source>
        <dbReference type="EMBL" id="RNF00649.1"/>
    </source>
</evidence>
<feature type="compositionally biased region" description="Acidic residues" evidence="1">
    <location>
        <begin position="205"/>
        <end position="233"/>
    </location>
</feature>
<dbReference type="EMBL" id="MKGL01000314">
    <property type="protein sequence ID" value="RNF00649.1"/>
    <property type="molecule type" value="Genomic_DNA"/>
</dbReference>
<evidence type="ECO:0000256" key="1">
    <source>
        <dbReference type="SAM" id="MobiDB-lite"/>
    </source>
</evidence>
<proteinExistence type="predicted"/>
<feature type="region of interest" description="Disordered" evidence="1">
    <location>
        <begin position="106"/>
        <end position="131"/>
    </location>
</feature>
<name>A0A422N5A7_TRYRA</name>
<reference evidence="2 3" key="1">
    <citation type="journal article" date="2018" name="BMC Genomics">
        <title>Genomic comparison of Trypanosoma conorhini and Trypanosoma rangeli to Trypanosoma cruzi strains of high and low virulence.</title>
        <authorList>
            <person name="Bradwell K.R."/>
            <person name="Koparde V.N."/>
            <person name="Matveyev A.V."/>
            <person name="Serrano M.G."/>
            <person name="Alves J.M."/>
            <person name="Parikh H."/>
            <person name="Huang B."/>
            <person name="Lee V."/>
            <person name="Espinosa-Alvarez O."/>
            <person name="Ortiz P.A."/>
            <person name="Costa-Martins A.G."/>
            <person name="Teixeira M.M."/>
            <person name="Buck G.A."/>
        </authorList>
    </citation>
    <scope>NUCLEOTIDE SEQUENCE [LARGE SCALE GENOMIC DNA]</scope>
    <source>
        <strain evidence="2 3">AM80</strain>
    </source>
</reference>
<keyword evidence="3" id="KW-1185">Reference proteome</keyword>
<gene>
    <name evidence="2" type="ORF">TraAM80_07467</name>
</gene>
<dbReference type="SUPFAM" id="SSF48371">
    <property type="entry name" value="ARM repeat"/>
    <property type="match status" value="1"/>
</dbReference>
<protein>
    <submittedName>
        <fullName evidence="2">Uncharacterized protein</fullName>
    </submittedName>
</protein>
<organism evidence="2 3">
    <name type="scientific">Trypanosoma rangeli</name>
    <dbReference type="NCBI Taxonomy" id="5698"/>
    <lineage>
        <taxon>Eukaryota</taxon>
        <taxon>Discoba</taxon>
        <taxon>Euglenozoa</taxon>
        <taxon>Kinetoplastea</taxon>
        <taxon>Metakinetoplastina</taxon>
        <taxon>Trypanosomatida</taxon>
        <taxon>Trypanosomatidae</taxon>
        <taxon>Trypanosoma</taxon>
        <taxon>Herpetosoma</taxon>
    </lineage>
</organism>
<accession>A0A422N5A7</accession>
<dbReference type="InterPro" id="IPR016024">
    <property type="entry name" value="ARM-type_fold"/>
</dbReference>
<feature type="compositionally biased region" description="Low complexity" evidence="1">
    <location>
        <begin position="106"/>
        <end position="119"/>
    </location>
</feature>
<sequence>MKHLEAVLSDMFRIEHRYHALVLLDYICKRCQWNGCSFGQDDLDAVLSDMLEMEHKGQAFGLSNLLRNNPQWGSLSSDQQNDANLQPVPRYRSELVGTSDVQLPSGVSATATTRVASSSMTEKPTSEKSTVVGDSGLAEVAGLTGGALGAVAAPLVSKAVPMAQSEESKVETVGPSDAGDGIEPPYGDSYTSETTAARCVVHDEEHDDEEDDEDEGEYEDDEDEEEDDDDDEEKAMMLMMMMMRKTR</sequence>